<dbReference type="GO" id="GO:0003677">
    <property type="term" value="F:DNA binding"/>
    <property type="evidence" value="ECO:0007669"/>
    <property type="project" value="UniProtKB-KW"/>
</dbReference>
<sequence length="230" mass="26695">MKEKKTYNQNSCYLKNELKAKGITQKQMQDDLGVSQQYVSSILNNKTSIGKKMAKKLSELYGLDEAIILTGQTINLNNEEDKQHSSGKVSYDQDIGRPFYNTDWTLGLDKNDFEEYKYPEFNIDFKPANRDSIEWYRGRGQSMLGEIDSGDYIALEEILDFSWFPLGKIYGIITKNGFRTIKRIIKSDDKDNYLLVSNNPDKKSHPDQEIPKNMITRLFKIVYVIKDLDE</sequence>
<organism evidence="6">
    <name type="scientific">Elizabethkingia anophelis</name>
    <dbReference type="NCBI Taxonomy" id="1117645"/>
    <lineage>
        <taxon>Bacteria</taxon>
        <taxon>Pseudomonadati</taxon>
        <taxon>Bacteroidota</taxon>
        <taxon>Flavobacteriia</taxon>
        <taxon>Flavobacteriales</taxon>
        <taxon>Weeksellaceae</taxon>
        <taxon>Elizabethkingia</taxon>
    </lineage>
</organism>
<reference evidence="6" key="2">
    <citation type="submission" date="2016-06" db="EMBL/GenBank/DDBJ databases">
        <authorList>
            <person name="Nicholson A.C."/>
        </authorList>
    </citation>
    <scope>NUCLEOTIDE SEQUENCE [LARGE SCALE GENOMIC DNA]</scope>
    <source>
        <strain evidence="6">E6809</strain>
    </source>
</reference>
<dbReference type="CDD" id="cd06529">
    <property type="entry name" value="S24_LexA-like"/>
    <property type="match status" value="1"/>
</dbReference>
<dbReference type="SMART" id="SM00530">
    <property type="entry name" value="HTH_XRE"/>
    <property type="match status" value="1"/>
</dbReference>
<keyword evidence="2" id="KW-0238">DNA-binding</keyword>
<evidence type="ECO:0000313" key="5">
    <source>
        <dbReference type="EMBL" id="AQX52465.1"/>
    </source>
</evidence>
<dbReference type="PANTHER" id="PTHR40661">
    <property type="match status" value="1"/>
</dbReference>
<dbReference type="Gene3D" id="1.10.260.40">
    <property type="entry name" value="lambda repressor-like DNA-binding domains"/>
    <property type="match status" value="1"/>
</dbReference>
<dbReference type="RefSeq" id="WP_078720281.1">
    <property type="nucleotide sequence ID" value="NZ_CP014339.1"/>
</dbReference>
<gene>
    <name evidence="5" type="ORF">AYC66_18055</name>
    <name evidence="6" type="ORF">BAY09_08480</name>
</gene>
<name>A0A494J1W9_9FLAO</name>
<dbReference type="PANTHER" id="PTHR40661:SF3">
    <property type="entry name" value="FELS-1 PROPHAGE TRANSCRIPTIONAL REGULATOR"/>
    <property type="match status" value="1"/>
</dbReference>
<dbReference type="Gene3D" id="2.10.109.10">
    <property type="entry name" value="Umud Fragment, subunit A"/>
    <property type="match status" value="1"/>
</dbReference>
<protein>
    <recommendedName>
        <fullName evidence="4">HTH cro/C1-type domain-containing protein</fullName>
    </recommendedName>
</protein>
<evidence type="ECO:0000256" key="2">
    <source>
        <dbReference type="ARBA" id="ARBA00023125"/>
    </source>
</evidence>
<dbReference type="Proteomes" id="UP000189738">
    <property type="component" value="Chromosome"/>
</dbReference>
<evidence type="ECO:0000313" key="7">
    <source>
        <dbReference type="Proteomes" id="UP000189738"/>
    </source>
</evidence>
<dbReference type="InterPro" id="IPR001387">
    <property type="entry name" value="Cro/C1-type_HTH"/>
</dbReference>
<evidence type="ECO:0000313" key="6">
    <source>
        <dbReference type="EMBL" id="OPB47218.1"/>
    </source>
</evidence>
<dbReference type="Pfam" id="PF00717">
    <property type="entry name" value="Peptidase_S24"/>
    <property type="match status" value="1"/>
</dbReference>
<feature type="domain" description="HTH cro/C1-type" evidence="4">
    <location>
        <begin position="14"/>
        <end position="68"/>
    </location>
</feature>
<dbReference type="InterPro" id="IPR010982">
    <property type="entry name" value="Lambda_DNA-bd_dom_sf"/>
</dbReference>
<dbReference type="AlphaFoldDB" id="A0A494J1W9"/>
<dbReference type="EMBL" id="CP014339">
    <property type="protein sequence ID" value="AQX52465.1"/>
    <property type="molecule type" value="Genomic_DNA"/>
</dbReference>
<dbReference type="EMBL" id="MAHS01000016">
    <property type="protein sequence ID" value="OPB47218.1"/>
    <property type="molecule type" value="Genomic_DNA"/>
</dbReference>
<keyword evidence="3" id="KW-0804">Transcription</keyword>
<proteinExistence type="predicted"/>
<dbReference type="InterPro" id="IPR015927">
    <property type="entry name" value="Peptidase_S24_S26A/B/C"/>
</dbReference>
<evidence type="ECO:0000256" key="1">
    <source>
        <dbReference type="ARBA" id="ARBA00023015"/>
    </source>
</evidence>
<keyword evidence="1" id="KW-0805">Transcription regulation</keyword>
<dbReference type="PROSITE" id="PS50943">
    <property type="entry name" value="HTH_CROC1"/>
    <property type="match status" value="1"/>
</dbReference>
<evidence type="ECO:0000256" key="3">
    <source>
        <dbReference type="ARBA" id="ARBA00023163"/>
    </source>
</evidence>
<evidence type="ECO:0000259" key="4">
    <source>
        <dbReference type="PROSITE" id="PS50943"/>
    </source>
</evidence>
<reference evidence="5 7" key="1">
    <citation type="submission" date="2016-02" db="EMBL/GenBank/DDBJ databases">
        <authorList>
            <person name="Nicholson A.C."/>
            <person name="Humrighouse B.W."/>
            <person name="Loparev V."/>
            <person name="Emery B."/>
            <person name="Graziano J."/>
            <person name="McQuiston J.R."/>
        </authorList>
    </citation>
    <scope>NUCLEOTIDE SEQUENCE [LARGE SCALE GENOMIC DNA]</scope>
    <source>
        <strain evidence="5 7">E6809</strain>
    </source>
</reference>
<accession>A0A494J1W9</accession>
<dbReference type="Pfam" id="PF01381">
    <property type="entry name" value="HTH_3"/>
    <property type="match status" value="1"/>
</dbReference>
<dbReference type="SUPFAM" id="SSF47413">
    <property type="entry name" value="lambda repressor-like DNA-binding domains"/>
    <property type="match status" value="1"/>
</dbReference>
<dbReference type="InterPro" id="IPR039418">
    <property type="entry name" value="LexA-like"/>
</dbReference>
<dbReference type="CDD" id="cd00093">
    <property type="entry name" value="HTH_XRE"/>
    <property type="match status" value="1"/>
</dbReference>